<proteinExistence type="inferred from homology"/>
<dbReference type="GO" id="GO:0031412">
    <property type="term" value="P:gas vesicle organization"/>
    <property type="evidence" value="ECO:0007669"/>
    <property type="project" value="InterPro"/>
</dbReference>
<dbReference type="eggNOG" id="ENOG50335UX">
    <property type="taxonomic scope" value="Bacteria"/>
</dbReference>
<evidence type="ECO:0000313" key="4">
    <source>
        <dbReference type="EMBL" id="AGI68587.1"/>
    </source>
</evidence>
<dbReference type="STRING" id="391626.OAN307_c30440"/>
<reference evidence="4 5" key="1">
    <citation type="journal article" date="2013" name="PLoS ONE">
        <title>Poles Apart: Arctic and Antarctic Octadecabacter strains Share High Genome Plasticity and a New Type of Xanthorhodopsin.</title>
        <authorList>
            <person name="Vollmers J."/>
            <person name="Voget S."/>
            <person name="Dietrich S."/>
            <person name="Gollnow K."/>
            <person name="Smits M."/>
            <person name="Meyer K."/>
            <person name="Brinkhoff T."/>
            <person name="Simon M."/>
            <person name="Daniel R."/>
        </authorList>
    </citation>
    <scope>NUCLEOTIDE SEQUENCE [LARGE SCALE GENOMIC DNA]</scope>
    <source>
        <strain evidence="4 5">307</strain>
    </source>
</reference>
<dbReference type="Proteomes" id="UP000005307">
    <property type="component" value="Chromosome"/>
</dbReference>
<keyword evidence="1" id="KW-0304">Gas vesicle</keyword>
<name>M9R8P1_9RHOB</name>
<dbReference type="InterPro" id="IPR009430">
    <property type="entry name" value="GvpL/GvpF"/>
</dbReference>
<evidence type="ECO:0000256" key="3">
    <source>
        <dbReference type="ARBA" id="ARBA00035643"/>
    </source>
</evidence>
<dbReference type="PANTHER" id="PTHR36852:SF1">
    <property type="entry name" value="PROTEIN GVPL 2"/>
    <property type="match status" value="1"/>
</dbReference>
<dbReference type="PANTHER" id="PTHR36852">
    <property type="entry name" value="PROTEIN GVPL 2"/>
    <property type="match status" value="1"/>
</dbReference>
<protein>
    <submittedName>
        <fullName evidence="4">GvpL/GvpF-family gas vesicle protein 4</fullName>
    </submittedName>
</protein>
<evidence type="ECO:0000256" key="1">
    <source>
        <dbReference type="ARBA" id="ARBA00022987"/>
    </source>
</evidence>
<dbReference type="Pfam" id="PF06386">
    <property type="entry name" value="GvpL_GvpF"/>
    <property type="match status" value="1"/>
</dbReference>
<dbReference type="KEGG" id="oat:OAN307_c30440"/>
<dbReference type="AlphaFoldDB" id="M9R8P1"/>
<dbReference type="RefSeq" id="WP_015500573.1">
    <property type="nucleotide sequence ID" value="NC_020911.1"/>
</dbReference>
<dbReference type="GO" id="GO:0031411">
    <property type="term" value="C:gas vesicle"/>
    <property type="evidence" value="ECO:0007669"/>
    <property type="project" value="UniProtKB-SubCell"/>
</dbReference>
<gene>
    <name evidence="4" type="ORF">OAN307_c30440</name>
</gene>
<keyword evidence="5" id="KW-1185">Reference proteome</keyword>
<dbReference type="OrthoDB" id="146444at2"/>
<evidence type="ECO:0000313" key="5">
    <source>
        <dbReference type="Proteomes" id="UP000005307"/>
    </source>
</evidence>
<dbReference type="EMBL" id="CP003740">
    <property type="protein sequence ID" value="AGI68587.1"/>
    <property type="molecule type" value="Genomic_DNA"/>
</dbReference>
<sequence length="240" mass="26332">MKRLYVYGIVGATSFDDPLPNGHDEASVFALVSGDIAVAVSFVERSAVEASAANVWLHDNVLSALMTRYAVLPMRFGTIAVGATQLLEGIVKRQKQLMKDLMRLNENVEIALHISGKNWEKVNQKVTKKNTDQAITQGTAYLLGRQQSLYGSDKTQLLVQNVRRAIRSGLDPLMKDVIWPIDKPQALPFKASCLINRNDVASFVQIVNDIAAQNLDARVTCTGPWAPYSFVGKSGVEGET</sequence>
<accession>M9R8P1</accession>
<organism evidence="4 5">
    <name type="scientific">Octadecabacter antarcticus 307</name>
    <dbReference type="NCBI Taxonomy" id="391626"/>
    <lineage>
        <taxon>Bacteria</taxon>
        <taxon>Pseudomonadati</taxon>
        <taxon>Pseudomonadota</taxon>
        <taxon>Alphaproteobacteria</taxon>
        <taxon>Rhodobacterales</taxon>
        <taxon>Roseobacteraceae</taxon>
        <taxon>Octadecabacter</taxon>
    </lineage>
</organism>
<evidence type="ECO:0000256" key="2">
    <source>
        <dbReference type="ARBA" id="ARBA00035108"/>
    </source>
</evidence>
<dbReference type="HOGENOM" id="CLU_065736_3_1_5"/>
<comment type="subcellular location">
    <subcellularLocation>
        <location evidence="2">Gas vesicle</location>
    </subcellularLocation>
</comment>
<comment type="similarity">
    <text evidence="3">Belongs to the gas vesicle GvpF/GvpL family.</text>
</comment>